<accession>A0A927FD81</accession>
<comment type="caution">
    <text evidence="1">The sequence shown here is derived from an EMBL/GenBank/DDBJ whole genome shotgun (WGS) entry which is preliminary data.</text>
</comment>
<evidence type="ECO:0000313" key="1">
    <source>
        <dbReference type="EMBL" id="MBD5782215.1"/>
    </source>
</evidence>
<organism evidence="1 2">
    <name type="scientific">Pelagicoccus enzymogenes</name>
    <dbReference type="NCBI Taxonomy" id="2773457"/>
    <lineage>
        <taxon>Bacteria</taxon>
        <taxon>Pseudomonadati</taxon>
        <taxon>Verrucomicrobiota</taxon>
        <taxon>Opitutia</taxon>
        <taxon>Puniceicoccales</taxon>
        <taxon>Pelagicoccaceae</taxon>
        <taxon>Pelagicoccus</taxon>
    </lineage>
</organism>
<dbReference type="RefSeq" id="WP_191619295.1">
    <property type="nucleotide sequence ID" value="NZ_JACYFG010000055.1"/>
</dbReference>
<keyword evidence="2" id="KW-1185">Reference proteome</keyword>
<evidence type="ECO:0000313" key="2">
    <source>
        <dbReference type="Proteomes" id="UP000622317"/>
    </source>
</evidence>
<reference evidence="1" key="1">
    <citation type="submission" date="2020-09" db="EMBL/GenBank/DDBJ databases">
        <title>Pelagicoccus enzymogenes sp. nov. with an EPS production, isolated from marine sediment.</title>
        <authorList>
            <person name="Feng X."/>
        </authorList>
    </citation>
    <scope>NUCLEOTIDE SEQUENCE</scope>
    <source>
        <strain evidence="1">NFK12</strain>
    </source>
</reference>
<dbReference type="EMBL" id="JACYFG010000055">
    <property type="protein sequence ID" value="MBD5782215.1"/>
    <property type="molecule type" value="Genomic_DNA"/>
</dbReference>
<dbReference type="AlphaFoldDB" id="A0A927FD81"/>
<dbReference type="Proteomes" id="UP000622317">
    <property type="component" value="Unassembled WGS sequence"/>
</dbReference>
<protein>
    <submittedName>
        <fullName evidence="1">Uncharacterized protein</fullName>
    </submittedName>
</protein>
<gene>
    <name evidence="1" type="ORF">IEN85_22140</name>
</gene>
<sequence>MRRGASASPTRGGLWRKACKVLVLGSLCGGLGSLSAAPYLTHLWTYDSSAINPDPVDAREILNVGLNSTVSSSGSIAFTVVTGLSENNSEQRLFWFDKDQDDTDNPAPAYMSPTWESERLLPMVFRRDHLVYSVNGDELHSLYREEDAFTDQTIGTFTSADTSWMSEKARSPGVLYVFEAAVGDTSFKLHAYQILPVATDELLEPVTVGVDGDNITLYFQTVADAMYQLESSSDMATWTEDGAQIVGNGAQLLIQRAAPESGETFYRLRKL</sequence>
<proteinExistence type="predicted"/>
<name>A0A927FD81_9BACT</name>